<gene>
    <name evidence="3" type="ORF">DFP72DRAFT_846432</name>
</gene>
<dbReference type="InterPro" id="IPR041539">
    <property type="entry name" value="CxC5"/>
</dbReference>
<protein>
    <recommendedName>
        <fullName evidence="2">CxC5 like cysteine cluster associated with KDZ domain-containing protein</fullName>
    </recommendedName>
</protein>
<feature type="region of interest" description="Disordered" evidence="1">
    <location>
        <begin position="227"/>
        <end position="247"/>
    </location>
</feature>
<keyword evidence="4" id="KW-1185">Reference proteome</keyword>
<dbReference type="EMBL" id="JACGCI010000025">
    <property type="protein sequence ID" value="KAF6756540.1"/>
    <property type="molecule type" value="Genomic_DNA"/>
</dbReference>
<evidence type="ECO:0000313" key="4">
    <source>
        <dbReference type="Proteomes" id="UP000521943"/>
    </source>
</evidence>
<dbReference type="Pfam" id="PF18718">
    <property type="entry name" value="CxC5"/>
    <property type="match status" value="1"/>
</dbReference>
<comment type="caution">
    <text evidence="3">The sequence shown here is derived from an EMBL/GenBank/DDBJ whole genome shotgun (WGS) entry which is preliminary data.</text>
</comment>
<reference evidence="3 4" key="1">
    <citation type="submission" date="2020-07" db="EMBL/GenBank/DDBJ databases">
        <title>Comparative genomics of pyrophilous fungi reveals a link between fire events and developmental genes.</title>
        <authorList>
            <consortium name="DOE Joint Genome Institute"/>
            <person name="Steindorff A.S."/>
            <person name="Carver A."/>
            <person name="Calhoun S."/>
            <person name="Stillman K."/>
            <person name="Liu H."/>
            <person name="Lipzen A."/>
            <person name="Pangilinan J."/>
            <person name="Labutti K."/>
            <person name="Bruns T.D."/>
            <person name="Grigoriev I.V."/>
        </authorList>
    </citation>
    <scope>NUCLEOTIDE SEQUENCE [LARGE SCALE GENOMIC DNA]</scope>
    <source>
        <strain evidence="3 4">CBS 144469</strain>
    </source>
</reference>
<accession>A0A8H6I0A0</accession>
<organism evidence="3 4">
    <name type="scientific">Ephemerocybe angulata</name>
    <dbReference type="NCBI Taxonomy" id="980116"/>
    <lineage>
        <taxon>Eukaryota</taxon>
        <taxon>Fungi</taxon>
        <taxon>Dikarya</taxon>
        <taxon>Basidiomycota</taxon>
        <taxon>Agaricomycotina</taxon>
        <taxon>Agaricomycetes</taxon>
        <taxon>Agaricomycetidae</taxon>
        <taxon>Agaricales</taxon>
        <taxon>Agaricineae</taxon>
        <taxon>Psathyrellaceae</taxon>
        <taxon>Ephemerocybe</taxon>
    </lineage>
</organism>
<dbReference type="Proteomes" id="UP000521943">
    <property type="component" value="Unassembled WGS sequence"/>
</dbReference>
<dbReference type="AlphaFoldDB" id="A0A8H6I0A0"/>
<evidence type="ECO:0000256" key="1">
    <source>
        <dbReference type="SAM" id="MobiDB-lite"/>
    </source>
</evidence>
<name>A0A8H6I0A0_9AGAR</name>
<evidence type="ECO:0000313" key="3">
    <source>
        <dbReference type="EMBL" id="KAF6756540.1"/>
    </source>
</evidence>
<feature type="domain" description="CxC5 like cysteine cluster associated with KDZ" evidence="2">
    <location>
        <begin position="23"/>
        <end position="99"/>
    </location>
</feature>
<evidence type="ECO:0000259" key="2">
    <source>
        <dbReference type="Pfam" id="PF18718"/>
    </source>
</evidence>
<sequence length="418" mass="47444">MARGTSESVVSLSSPIPYLSRPLSGTSVLLYCQGCHMRYYYNYYVQNGKTCMYYWEARRYIHSAEHVFVDEEICTMFSSMMLNAWTSGTNCSRVYNMFFAEAHRFEALLPIGYSTRLKLDTELGLKERNDRFVGTGQPEWNHTCSLCCWVEEKDGVTCAVQSVVVDGVAIGRPCCGVYDCKRPANCAKSVVEKDYRTCPDPKHRVFETWVNEKNKAMFQLKQRKANAEAGRIEQPLSKSGDPDSDSKFEVDNEDICKEKTKTKIKAHFSQRRTHNEELCVASCGVILGRATFYGLEALNGVLDGKWRFNSSAAEQTNNWFGKYLQMTREMEAVHYNFFLDEMIKQRNQILVNELRAKGRVATVKAAALSEGVIGYCWWSTVLSKVLLDCGFKVGEDGVVDYELPAPKSQSKSCLQSLK</sequence>
<proteinExistence type="predicted"/>
<dbReference type="OrthoDB" id="2501483at2759"/>